<keyword evidence="2" id="KW-0479">Metal-binding</keyword>
<dbReference type="GO" id="GO:0046872">
    <property type="term" value="F:metal ion binding"/>
    <property type="evidence" value="ECO:0007669"/>
    <property type="project" value="UniProtKB-KW"/>
</dbReference>
<dbReference type="PROSITE" id="PS50249">
    <property type="entry name" value="MPN"/>
    <property type="match status" value="1"/>
</dbReference>
<gene>
    <name evidence="7" type="ORF">G0Q06_12935</name>
</gene>
<dbReference type="GO" id="GO:0008237">
    <property type="term" value="F:metallopeptidase activity"/>
    <property type="evidence" value="ECO:0007669"/>
    <property type="project" value="UniProtKB-KW"/>
</dbReference>
<evidence type="ECO:0000313" key="7">
    <source>
        <dbReference type="EMBL" id="NDV63363.1"/>
    </source>
</evidence>
<dbReference type="RefSeq" id="WP_163966827.1">
    <property type="nucleotide sequence ID" value="NZ_JAAGNX010000003.1"/>
</dbReference>
<dbReference type="InterPro" id="IPR025657">
    <property type="entry name" value="RadC_JAB"/>
</dbReference>
<name>A0A6B2M3N2_9BACT</name>
<keyword evidence="5" id="KW-0482">Metalloprotease</keyword>
<dbReference type="InterPro" id="IPR037518">
    <property type="entry name" value="MPN"/>
</dbReference>
<dbReference type="Pfam" id="PF04002">
    <property type="entry name" value="RadC"/>
    <property type="match status" value="1"/>
</dbReference>
<evidence type="ECO:0000256" key="3">
    <source>
        <dbReference type="ARBA" id="ARBA00022801"/>
    </source>
</evidence>
<dbReference type="CDD" id="cd08071">
    <property type="entry name" value="MPN_DUF2466"/>
    <property type="match status" value="1"/>
</dbReference>
<dbReference type="Gene3D" id="3.40.140.10">
    <property type="entry name" value="Cytidine Deaminase, domain 2"/>
    <property type="match status" value="1"/>
</dbReference>
<reference evidence="7 8" key="1">
    <citation type="submission" date="2020-02" db="EMBL/GenBank/DDBJ databases">
        <title>Albibacoteraceae fam. nov., the first described family within the subdivision 4 Verrucomicrobia.</title>
        <authorList>
            <person name="Xi F."/>
        </authorList>
    </citation>
    <scope>NUCLEOTIDE SEQUENCE [LARGE SCALE GENOMIC DNA]</scope>
    <source>
        <strain evidence="7 8">CK1056</strain>
    </source>
</reference>
<keyword evidence="4" id="KW-0862">Zinc</keyword>
<dbReference type="InterPro" id="IPR001405">
    <property type="entry name" value="UPF0758"/>
</dbReference>
<proteinExistence type="predicted"/>
<dbReference type="PROSITE" id="PS01302">
    <property type="entry name" value="UPF0758"/>
    <property type="match status" value="1"/>
</dbReference>
<dbReference type="PANTHER" id="PTHR30471:SF3">
    <property type="entry name" value="UPF0758 PROTEIN YEES-RELATED"/>
    <property type="match status" value="1"/>
</dbReference>
<dbReference type="AlphaFoldDB" id="A0A6B2M3N2"/>
<protein>
    <recommendedName>
        <fullName evidence="6">MPN domain-containing protein</fullName>
    </recommendedName>
</protein>
<dbReference type="Proteomes" id="UP000478417">
    <property type="component" value="Unassembled WGS sequence"/>
</dbReference>
<feature type="domain" description="MPN" evidence="6">
    <location>
        <begin position="20"/>
        <end position="150"/>
    </location>
</feature>
<dbReference type="SUPFAM" id="SSF102712">
    <property type="entry name" value="JAB1/MPN domain"/>
    <property type="match status" value="1"/>
</dbReference>
<evidence type="ECO:0000256" key="4">
    <source>
        <dbReference type="ARBA" id="ARBA00022833"/>
    </source>
</evidence>
<evidence type="ECO:0000256" key="1">
    <source>
        <dbReference type="ARBA" id="ARBA00022670"/>
    </source>
</evidence>
<accession>A0A6B2M3N2</accession>
<sequence length="150" mass="16700">MKILEAKIQYTIIQLGEVQPLDRPARVVEYMTDALEEYMSQEQFWVISLDRKNKPIGRTLVTVGTATASLVHPREVFRPAILQSATGIVCVHNHPSGDPSPSQADIRATRQLREASGTVQIDLLDHIILGNREDDPNAQGYYSFAESGLL</sequence>
<comment type="caution">
    <text evidence="7">The sequence shown here is derived from an EMBL/GenBank/DDBJ whole genome shotgun (WGS) entry which is preliminary data.</text>
</comment>
<keyword evidence="1" id="KW-0645">Protease</keyword>
<evidence type="ECO:0000259" key="6">
    <source>
        <dbReference type="PROSITE" id="PS50249"/>
    </source>
</evidence>
<dbReference type="PANTHER" id="PTHR30471">
    <property type="entry name" value="DNA REPAIR PROTEIN RADC"/>
    <property type="match status" value="1"/>
</dbReference>
<dbReference type="GO" id="GO:0006508">
    <property type="term" value="P:proteolysis"/>
    <property type="evidence" value="ECO:0007669"/>
    <property type="project" value="UniProtKB-KW"/>
</dbReference>
<keyword evidence="8" id="KW-1185">Reference proteome</keyword>
<organism evidence="7 8">
    <name type="scientific">Oceanipulchritudo coccoides</name>
    <dbReference type="NCBI Taxonomy" id="2706888"/>
    <lineage>
        <taxon>Bacteria</taxon>
        <taxon>Pseudomonadati</taxon>
        <taxon>Verrucomicrobiota</taxon>
        <taxon>Opitutia</taxon>
        <taxon>Puniceicoccales</taxon>
        <taxon>Oceanipulchritudinaceae</taxon>
        <taxon>Oceanipulchritudo</taxon>
    </lineage>
</organism>
<keyword evidence="3" id="KW-0378">Hydrolase</keyword>
<dbReference type="InterPro" id="IPR020891">
    <property type="entry name" value="UPF0758_CS"/>
</dbReference>
<evidence type="ECO:0000313" key="8">
    <source>
        <dbReference type="Proteomes" id="UP000478417"/>
    </source>
</evidence>
<evidence type="ECO:0000256" key="5">
    <source>
        <dbReference type="ARBA" id="ARBA00023049"/>
    </source>
</evidence>
<evidence type="ECO:0000256" key="2">
    <source>
        <dbReference type="ARBA" id="ARBA00022723"/>
    </source>
</evidence>
<dbReference type="EMBL" id="JAAGNX010000003">
    <property type="protein sequence ID" value="NDV63363.1"/>
    <property type="molecule type" value="Genomic_DNA"/>
</dbReference>